<comment type="caution">
    <text evidence="2">The sequence shown here is derived from an EMBL/GenBank/DDBJ whole genome shotgun (WGS) entry which is preliminary data.</text>
</comment>
<dbReference type="Proteomes" id="UP001396334">
    <property type="component" value="Unassembled WGS sequence"/>
</dbReference>
<proteinExistence type="predicted"/>
<dbReference type="InterPro" id="IPR036691">
    <property type="entry name" value="Endo/exonu/phosph_ase_sf"/>
</dbReference>
<name>A0ABR2SSS6_9ROSI</name>
<evidence type="ECO:0000313" key="2">
    <source>
        <dbReference type="EMBL" id="KAK9028321.1"/>
    </source>
</evidence>
<evidence type="ECO:0000313" key="3">
    <source>
        <dbReference type="Proteomes" id="UP001396334"/>
    </source>
</evidence>
<protein>
    <recommendedName>
        <fullName evidence="1">Endonuclease/exonuclease/phosphatase domain-containing protein</fullName>
    </recommendedName>
</protein>
<dbReference type="InterPro" id="IPR005135">
    <property type="entry name" value="Endo/exonuclease/phosphatase"/>
</dbReference>
<dbReference type="PANTHER" id="PTHR35218:SF7">
    <property type="entry name" value="ENDONUCLEASE_EXONUCLEASE_PHOSPHATASE"/>
    <property type="match status" value="1"/>
</dbReference>
<dbReference type="Pfam" id="PF03372">
    <property type="entry name" value="Exo_endo_phos"/>
    <property type="match status" value="1"/>
</dbReference>
<feature type="domain" description="Endonuclease/exonuclease/phosphatase" evidence="1">
    <location>
        <begin position="72"/>
        <end position="188"/>
    </location>
</feature>
<keyword evidence="3" id="KW-1185">Reference proteome</keyword>
<reference evidence="2 3" key="1">
    <citation type="journal article" date="2024" name="G3 (Bethesda)">
        <title>Genome assembly of Hibiscus sabdariffa L. provides insights into metabolisms of medicinal natural products.</title>
        <authorList>
            <person name="Kim T."/>
        </authorList>
    </citation>
    <scope>NUCLEOTIDE SEQUENCE [LARGE SCALE GENOMIC DNA]</scope>
    <source>
        <strain evidence="2">TK-2024</strain>
        <tissue evidence="2">Old leaves</tissue>
    </source>
</reference>
<gene>
    <name evidence="2" type="ORF">V6N11_068128</name>
</gene>
<dbReference type="PANTHER" id="PTHR35218">
    <property type="entry name" value="RNASE H DOMAIN-CONTAINING PROTEIN"/>
    <property type="match status" value="1"/>
</dbReference>
<organism evidence="2 3">
    <name type="scientific">Hibiscus sabdariffa</name>
    <name type="common">roselle</name>
    <dbReference type="NCBI Taxonomy" id="183260"/>
    <lineage>
        <taxon>Eukaryota</taxon>
        <taxon>Viridiplantae</taxon>
        <taxon>Streptophyta</taxon>
        <taxon>Embryophyta</taxon>
        <taxon>Tracheophyta</taxon>
        <taxon>Spermatophyta</taxon>
        <taxon>Magnoliopsida</taxon>
        <taxon>eudicotyledons</taxon>
        <taxon>Gunneridae</taxon>
        <taxon>Pentapetalae</taxon>
        <taxon>rosids</taxon>
        <taxon>malvids</taxon>
        <taxon>Malvales</taxon>
        <taxon>Malvaceae</taxon>
        <taxon>Malvoideae</taxon>
        <taxon>Hibiscus</taxon>
    </lineage>
</organism>
<dbReference type="Gene3D" id="3.60.10.10">
    <property type="entry name" value="Endonuclease/exonuclease/phosphatase"/>
    <property type="match status" value="1"/>
</dbReference>
<evidence type="ECO:0000259" key="1">
    <source>
        <dbReference type="Pfam" id="PF03372"/>
    </source>
</evidence>
<dbReference type="EMBL" id="JBBPBN010000012">
    <property type="protein sequence ID" value="KAK9028321.1"/>
    <property type="molecule type" value="Genomic_DNA"/>
</dbReference>
<accession>A0ABR2SSS6</accession>
<dbReference type="SUPFAM" id="SSF56219">
    <property type="entry name" value="DNase I-like"/>
    <property type="match status" value="1"/>
</dbReference>
<sequence length="193" mass="21574">MYAKGVKRQSIASKYLLWKGSRSKKRDDLSGNQTDVSEWAAQLSNSLGLEGMLEQSNVLNNVSYPDAHADNEAPDILAIMEPRVSGSTANRFIRRGGFDFSCRVEANGFSGGIWILCKENVWFDVVAVDNQFIHGICDEHATLKRFFISFVYASPDTSRRGGVWNKLRALDPGPDFPWMLGGDFNAICCLEER</sequence>